<evidence type="ECO:0000313" key="2">
    <source>
        <dbReference type="Proteomes" id="UP000275232"/>
    </source>
</evidence>
<reference evidence="1 2" key="1">
    <citation type="submission" date="2018-11" db="EMBL/GenBank/DDBJ databases">
        <title>Erythrobacter spongiae sp. nov., isolated from a marine sponge.</title>
        <authorList>
            <person name="Zhuang L."/>
            <person name="Luo L."/>
        </authorList>
    </citation>
    <scope>NUCLEOTIDE SEQUENCE [LARGE SCALE GENOMIC DNA]</scope>
    <source>
        <strain evidence="1 2">HN-E23</strain>
    </source>
</reference>
<dbReference type="GO" id="GO:0016853">
    <property type="term" value="F:isomerase activity"/>
    <property type="evidence" value="ECO:0007669"/>
    <property type="project" value="InterPro"/>
</dbReference>
<organism evidence="1 2">
    <name type="scientific">Aurantiacibacter spongiae</name>
    <dbReference type="NCBI Taxonomy" id="2488860"/>
    <lineage>
        <taxon>Bacteria</taxon>
        <taxon>Pseudomonadati</taxon>
        <taxon>Pseudomonadota</taxon>
        <taxon>Alphaproteobacteria</taxon>
        <taxon>Sphingomonadales</taxon>
        <taxon>Erythrobacteraceae</taxon>
        <taxon>Aurantiacibacter</taxon>
    </lineage>
</organism>
<dbReference type="OrthoDB" id="9796517at2"/>
<dbReference type="Pfam" id="PF01263">
    <property type="entry name" value="Aldose_epim"/>
    <property type="match status" value="1"/>
</dbReference>
<sequence length="282" mass="31021">MIELRAGKWRAVLRPQLGGSLVSLTCGDLPVLRETTLECDDVLQSACFPLVPFCNRVAEGQFDFGGSTVRLEPNLPPQRHPLHGFGWRREWRTVRSDRHSALMEDEYAAGEWPWPYRAHQHVALDEDGCTIRLLAENRSDRTAPMGLGLHPYFRRGAETVVAFEARGMMGIDEEFLPDGSVEDASHVADFTAGAALPERLVDNCFVDWTGTATISDRLGAIRLRAFGAPHCHVFSPTEEPTLCIEPISHTPDALNRAPGEMISLPSCAAAAIALRIEADGPL</sequence>
<dbReference type="Proteomes" id="UP000275232">
    <property type="component" value="Unassembled WGS sequence"/>
</dbReference>
<proteinExistence type="predicted"/>
<keyword evidence="2" id="KW-1185">Reference proteome</keyword>
<dbReference type="InterPro" id="IPR008183">
    <property type="entry name" value="Aldose_1/G6P_1-epimerase"/>
</dbReference>
<name>A0A3N5DGY5_9SPHN</name>
<dbReference type="Gene3D" id="2.70.98.10">
    <property type="match status" value="1"/>
</dbReference>
<protein>
    <submittedName>
        <fullName evidence="1">Aldose 1-epimerase</fullName>
    </submittedName>
</protein>
<dbReference type="CDD" id="cd09021">
    <property type="entry name" value="Aldose_epim_Ec_YphB"/>
    <property type="match status" value="1"/>
</dbReference>
<accession>A0A3N5DGY5</accession>
<gene>
    <name evidence="1" type="ORF">EG799_04330</name>
</gene>
<dbReference type="SUPFAM" id="SSF74650">
    <property type="entry name" value="Galactose mutarotase-like"/>
    <property type="match status" value="1"/>
</dbReference>
<dbReference type="EMBL" id="RPFZ01000001">
    <property type="protein sequence ID" value="RPF70932.1"/>
    <property type="molecule type" value="Genomic_DNA"/>
</dbReference>
<dbReference type="InterPro" id="IPR014718">
    <property type="entry name" value="GH-type_carb-bd"/>
</dbReference>
<comment type="caution">
    <text evidence="1">The sequence shown here is derived from an EMBL/GenBank/DDBJ whole genome shotgun (WGS) entry which is preliminary data.</text>
</comment>
<evidence type="ECO:0000313" key="1">
    <source>
        <dbReference type="EMBL" id="RPF70932.1"/>
    </source>
</evidence>
<dbReference type="RefSeq" id="WP_123878888.1">
    <property type="nucleotide sequence ID" value="NZ_RPFZ01000001.1"/>
</dbReference>
<dbReference type="GO" id="GO:0030246">
    <property type="term" value="F:carbohydrate binding"/>
    <property type="evidence" value="ECO:0007669"/>
    <property type="project" value="InterPro"/>
</dbReference>
<dbReference type="AlphaFoldDB" id="A0A3N5DGY5"/>
<dbReference type="GO" id="GO:0005975">
    <property type="term" value="P:carbohydrate metabolic process"/>
    <property type="evidence" value="ECO:0007669"/>
    <property type="project" value="InterPro"/>
</dbReference>
<dbReference type="InterPro" id="IPR011013">
    <property type="entry name" value="Gal_mutarotase_sf_dom"/>
</dbReference>